<dbReference type="InterPro" id="IPR020574">
    <property type="entry name" value="Ribosomal_uS9_CS"/>
</dbReference>
<sequence length="133" mass="14960">MDKESSKAIHAIGRRKTSVARVYLSRGKGEWDINGRALNDYFSRSSHVQLVEQPFAATETLGQYRVKVNVQGGGQTGQAGAIRLAVARALVSVDESVRTSLRKLGLLTRDPRMVERKKYGRPKARKRFQFSKR</sequence>
<dbReference type="InterPro" id="IPR023035">
    <property type="entry name" value="Ribosomal_uS9_bac/plastid"/>
</dbReference>
<dbReference type="Proteomes" id="UP000176992">
    <property type="component" value="Unassembled WGS sequence"/>
</dbReference>
<evidence type="ECO:0000256" key="4">
    <source>
        <dbReference type="ARBA" id="ARBA00035259"/>
    </source>
</evidence>
<evidence type="ECO:0000313" key="8">
    <source>
        <dbReference type="Proteomes" id="UP000176992"/>
    </source>
</evidence>
<organism evidence="7 8">
    <name type="scientific">Candidatus Glassbacteria bacterium GWA2_58_10</name>
    <dbReference type="NCBI Taxonomy" id="1817865"/>
    <lineage>
        <taxon>Bacteria</taxon>
        <taxon>Candidatus Glassiibacteriota</taxon>
    </lineage>
</organism>
<dbReference type="NCBIfam" id="NF001099">
    <property type="entry name" value="PRK00132.1"/>
    <property type="match status" value="1"/>
</dbReference>
<dbReference type="EMBL" id="MFIV01000118">
    <property type="protein sequence ID" value="OGF98369.1"/>
    <property type="molecule type" value="Genomic_DNA"/>
</dbReference>
<accession>A0A1F5YDZ9</accession>
<evidence type="ECO:0000256" key="1">
    <source>
        <dbReference type="ARBA" id="ARBA00005251"/>
    </source>
</evidence>
<evidence type="ECO:0000256" key="5">
    <source>
        <dbReference type="HAMAP-Rule" id="MF_00532"/>
    </source>
</evidence>
<dbReference type="PANTHER" id="PTHR21569">
    <property type="entry name" value="RIBOSOMAL PROTEIN S9"/>
    <property type="match status" value="1"/>
</dbReference>
<dbReference type="GO" id="GO:0015935">
    <property type="term" value="C:small ribosomal subunit"/>
    <property type="evidence" value="ECO:0007669"/>
    <property type="project" value="TreeGrafter"/>
</dbReference>
<dbReference type="HAMAP" id="MF_00532_B">
    <property type="entry name" value="Ribosomal_uS9_B"/>
    <property type="match status" value="1"/>
</dbReference>
<comment type="similarity">
    <text evidence="1 5 6">Belongs to the universal ribosomal protein uS9 family.</text>
</comment>
<reference evidence="7 8" key="1">
    <citation type="journal article" date="2016" name="Nat. Commun.">
        <title>Thousands of microbial genomes shed light on interconnected biogeochemical processes in an aquifer system.</title>
        <authorList>
            <person name="Anantharaman K."/>
            <person name="Brown C.T."/>
            <person name="Hug L.A."/>
            <person name="Sharon I."/>
            <person name="Castelle C.J."/>
            <person name="Probst A.J."/>
            <person name="Thomas B.C."/>
            <person name="Singh A."/>
            <person name="Wilkins M.J."/>
            <person name="Karaoz U."/>
            <person name="Brodie E.L."/>
            <person name="Williams K.H."/>
            <person name="Hubbard S.S."/>
            <person name="Banfield J.F."/>
        </authorList>
    </citation>
    <scope>NUCLEOTIDE SEQUENCE [LARGE SCALE GENOMIC DNA]</scope>
</reference>
<keyword evidence="2 5" id="KW-0689">Ribosomal protein</keyword>
<dbReference type="SUPFAM" id="SSF54211">
    <property type="entry name" value="Ribosomal protein S5 domain 2-like"/>
    <property type="match status" value="1"/>
</dbReference>
<dbReference type="PROSITE" id="PS00360">
    <property type="entry name" value="RIBOSOMAL_S9"/>
    <property type="match status" value="1"/>
</dbReference>
<dbReference type="GO" id="GO:0005737">
    <property type="term" value="C:cytoplasm"/>
    <property type="evidence" value="ECO:0007669"/>
    <property type="project" value="UniProtKB-ARBA"/>
</dbReference>
<evidence type="ECO:0000256" key="3">
    <source>
        <dbReference type="ARBA" id="ARBA00023274"/>
    </source>
</evidence>
<dbReference type="Pfam" id="PF00380">
    <property type="entry name" value="Ribosomal_S9"/>
    <property type="match status" value="1"/>
</dbReference>
<dbReference type="GO" id="GO:0006412">
    <property type="term" value="P:translation"/>
    <property type="evidence" value="ECO:0007669"/>
    <property type="project" value="UniProtKB-UniRule"/>
</dbReference>
<dbReference type="InterPro" id="IPR014721">
    <property type="entry name" value="Ribsml_uS5_D2-typ_fold_subgr"/>
</dbReference>
<protein>
    <recommendedName>
        <fullName evidence="4 5">Small ribosomal subunit protein uS9</fullName>
    </recommendedName>
</protein>
<dbReference type="GO" id="GO:0003723">
    <property type="term" value="F:RNA binding"/>
    <property type="evidence" value="ECO:0007669"/>
    <property type="project" value="TreeGrafter"/>
</dbReference>
<evidence type="ECO:0000256" key="6">
    <source>
        <dbReference type="RuleBase" id="RU003815"/>
    </source>
</evidence>
<gene>
    <name evidence="5" type="primary">rpsI</name>
    <name evidence="7" type="ORF">A2Z86_08915</name>
</gene>
<dbReference type="PANTHER" id="PTHR21569:SF1">
    <property type="entry name" value="SMALL RIBOSOMAL SUBUNIT PROTEIN US9M"/>
    <property type="match status" value="1"/>
</dbReference>
<evidence type="ECO:0000256" key="2">
    <source>
        <dbReference type="ARBA" id="ARBA00022980"/>
    </source>
</evidence>
<comment type="caution">
    <text evidence="7">The sequence shown here is derived from an EMBL/GenBank/DDBJ whole genome shotgun (WGS) entry which is preliminary data.</text>
</comment>
<keyword evidence="3 5" id="KW-0687">Ribonucleoprotein</keyword>
<dbReference type="InterPro" id="IPR000754">
    <property type="entry name" value="Ribosomal_uS9"/>
</dbReference>
<dbReference type="InterPro" id="IPR020568">
    <property type="entry name" value="Ribosomal_Su5_D2-typ_SF"/>
</dbReference>
<dbReference type="Gene3D" id="3.30.230.10">
    <property type="match status" value="1"/>
</dbReference>
<dbReference type="FunFam" id="3.30.230.10:FF:000001">
    <property type="entry name" value="30S ribosomal protein S9"/>
    <property type="match status" value="1"/>
</dbReference>
<dbReference type="AlphaFoldDB" id="A0A1F5YDZ9"/>
<name>A0A1F5YDZ9_9BACT</name>
<dbReference type="GO" id="GO:0003735">
    <property type="term" value="F:structural constituent of ribosome"/>
    <property type="evidence" value="ECO:0007669"/>
    <property type="project" value="InterPro"/>
</dbReference>
<evidence type="ECO:0000313" key="7">
    <source>
        <dbReference type="EMBL" id="OGF98369.1"/>
    </source>
</evidence>
<proteinExistence type="inferred from homology"/>